<name>A0AAD7HKJ6_9AGAR</name>
<feature type="compositionally biased region" description="Polar residues" evidence="1">
    <location>
        <begin position="454"/>
        <end position="467"/>
    </location>
</feature>
<feature type="compositionally biased region" description="Polar residues" evidence="1">
    <location>
        <begin position="220"/>
        <end position="230"/>
    </location>
</feature>
<reference evidence="2" key="1">
    <citation type="submission" date="2023-03" db="EMBL/GenBank/DDBJ databases">
        <title>Massive genome expansion in bonnet fungi (Mycena s.s.) driven by repeated elements and novel gene families across ecological guilds.</title>
        <authorList>
            <consortium name="Lawrence Berkeley National Laboratory"/>
            <person name="Harder C.B."/>
            <person name="Miyauchi S."/>
            <person name="Viragh M."/>
            <person name="Kuo A."/>
            <person name="Thoen E."/>
            <person name="Andreopoulos B."/>
            <person name="Lu D."/>
            <person name="Skrede I."/>
            <person name="Drula E."/>
            <person name="Henrissat B."/>
            <person name="Morin E."/>
            <person name="Kohler A."/>
            <person name="Barry K."/>
            <person name="LaButti K."/>
            <person name="Morin E."/>
            <person name="Salamov A."/>
            <person name="Lipzen A."/>
            <person name="Mereny Z."/>
            <person name="Hegedus B."/>
            <person name="Baldrian P."/>
            <person name="Stursova M."/>
            <person name="Weitz H."/>
            <person name="Taylor A."/>
            <person name="Grigoriev I.V."/>
            <person name="Nagy L.G."/>
            <person name="Martin F."/>
            <person name="Kauserud H."/>
        </authorList>
    </citation>
    <scope>NUCLEOTIDE SEQUENCE</scope>
    <source>
        <strain evidence="2">CBHHK188m</strain>
    </source>
</reference>
<feature type="non-terminal residue" evidence="2">
    <location>
        <position position="1"/>
    </location>
</feature>
<evidence type="ECO:0000256" key="1">
    <source>
        <dbReference type="SAM" id="MobiDB-lite"/>
    </source>
</evidence>
<feature type="compositionally biased region" description="Polar residues" evidence="1">
    <location>
        <begin position="410"/>
        <end position="423"/>
    </location>
</feature>
<feature type="compositionally biased region" description="Acidic residues" evidence="1">
    <location>
        <begin position="8"/>
        <end position="22"/>
    </location>
</feature>
<feature type="compositionally biased region" description="Low complexity" evidence="1">
    <location>
        <begin position="168"/>
        <end position="182"/>
    </location>
</feature>
<feature type="compositionally biased region" description="Polar residues" evidence="1">
    <location>
        <begin position="52"/>
        <end position="62"/>
    </location>
</feature>
<protein>
    <submittedName>
        <fullName evidence="2">Uncharacterized protein</fullName>
    </submittedName>
</protein>
<proteinExistence type="predicted"/>
<sequence>KRSFSPTSDDEVVISIADDDTPPPEGPIIRQAVAFSWTPSIPTAAASINTYQASPLPTQKHNTFFLPGQEVPVPPPPPKPPKTRKKKSVAGFSSQTGRFRVNAYDPTPSATPALTSGDGPYASMYRASVDGSNVGNEPSDVGSIGARKRTKPSDSRPKASTSKAKVTASKARSSGSKSKASSLEQVSPIPPPMSLPTGSGPHEQSSRPPYYRRDYEQDNDQTGSSHSIAASTPPPPPRQQVEAPQGIDFLHSEKTSKRPLRLVTVLIEDVRGDVPDSQLVEVRVDLRDSEDTKRDGYWASAEDICKNIQTSPARIDGPAKIYTFRGKYRQMILKVTADNEDQWVTANVVVDPHRTLDVVVETVHIPESVHTMSPPTAPLPHVGAGPGFPMNQEHRSRKRRHSPSDYYPNMASSSRQWSPSTLASSPRGSPSRGRSTSHHHVFNTGTPGARMMLQSHQPSPTSGPQTGHHSDGLHKQRGRSVSEASESEDETALHDRVAEEVDQLIQTDSTWIDFFKMSSKPRSAAAVLGEYRIVQGFIDKWVGKSVPSGPLIEKVRRTRSQSHIARALQIEEGERDRYMSDCIETLRLMALYGPEGRRLQDAEVVAKAKDDSDPAYNAKPAKRLLKLLREIDAAWIAAHPPETATEGNTVV</sequence>
<feature type="region of interest" description="Disordered" evidence="1">
    <location>
        <begin position="369"/>
        <end position="493"/>
    </location>
</feature>
<dbReference type="Proteomes" id="UP001215280">
    <property type="component" value="Unassembled WGS sequence"/>
</dbReference>
<accession>A0AAD7HKJ6</accession>
<feature type="region of interest" description="Disordered" evidence="1">
    <location>
        <begin position="52"/>
        <end position="242"/>
    </location>
</feature>
<organism evidence="2 3">
    <name type="scientific">Mycena maculata</name>
    <dbReference type="NCBI Taxonomy" id="230809"/>
    <lineage>
        <taxon>Eukaryota</taxon>
        <taxon>Fungi</taxon>
        <taxon>Dikarya</taxon>
        <taxon>Basidiomycota</taxon>
        <taxon>Agaricomycotina</taxon>
        <taxon>Agaricomycetes</taxon>
        <taxon>Agaricomycetidae</taxon>
        <taxon>Agaricales</taxon>
        <taxon>Marasmiineae</taxon>
        <taxon>Mycenaceae</taxon>
        <taxon>Mycena</taxon>
    </lineage>
</organism>
<evidence type="ECO:0000313" key="2">
    <source>
        <dbReference type="EMBL" id="KAJ7722135.1"/>
    </source>
</evidence>
<dbReference type="AlphaFoldDB" id="A0AAD7HKJ6"/>
<dbReference type="EMBL" id="JARJLG010000261">
    <property type="protein sequence ID" value="KAJ7722135.1"/>
    <property type="molecule type" value="Genomic_DNA"/>
</dbReference>
<keyword evidence="3" id="KW-1185">Reference proteome</keyword>
<gene>
    <name evidence="2" type="ORF">DFH07DRAFT_760116</name>
</gene>
<feature type="compositionally biased region" description="Low complexity" evidence="1">
    <location>
        <begin position="424"/>
        <end position="434"/>
    </location>
</feature>
<comment type="caution">
    <text evidence="2">The sequence shown here is derived from an EMBL/GenBank/DDBJ whole genome shotgun (WGS) entry which is preliminary data.</text>
</comment>
<feature type="region of interest" description="Disordered" evidence="1">
    <location>
        <begin position="1"/>
        <end position="25"/>
    </location>
</feature>
<evidence type="ECO:0000313" key="3">
    <source>
        <dbReference type="Proteomes" id="UP001215280"/>
    </source>
</evidence>